<dbReference type="PROSITE" id="PS51257">
    <property type="entry name" value="PROKAR_LIPOPROTEIN"/>
    <property type="match status" value="1"/>
</dbReference>
<proteinExistence type="predicted"/>
<dbReference type="RefSeq" id="WP_089668620.1">
    <property type="nucleotide sequence ID" value="NZ_FOJA01000001.1"/>
</dbReference>
<gene>
    <name evidence="2" type="ORF">SAMN04487945_1390</name>
</gene>
<evidence type="ECO:0000313" key="3">
    <source>
        <dbReference type="Proteomes" id="UP000198518"/>
    </source>
</evidence>
<sequence>MTTARLALALCLVLAVAGCVAPAANAPGASPAADGSDATTTTTATTSTPGDAGGAPEHVVVTGDLSVDANVTFDRVAALLDADYAPTRVVVQDLSSRRAGGFSALPFFSAFGLSGSGASGTGTGVAGLTTLDATVYLSPAAADSARVEQVLAHEFVHVAQVRQNMVPWFGGRAGAVDSLDEQFARRALVEGGAVYVTDAYTRAHQPGLGSQTDQMAAAYANASAANRFVYGQYRFGAQYANATLDGPADLPDLYEDPPETTENVLHPGTRDDPLALNVTVEAESVDRERSQTRRAGELLARVVLRQTTTRSTAREAAAGWGTDRVLAFATPNGSSVAWVTRWDTPADADEFAAAARTLGDRQTDNTYRTERVTEDTVVVFAGSEQFVANAEASGNVTVAA</sequence>
<dbReference type="STRING" id="355548.SAMN04487945_1390"/>
<organism evidence="2 3">
    <name type="scientific">Halobacterium jilantaiense</name>
    <dbReference type="NCBI Taxonomy" id="355548"/>
    <lineage>
        <taxon>Archaea</taxon>
        <taxon>Methanobacteriati</taxon>
        <taxon>Methanobacteriota</taxon>
        <taxon>Stenosarchaea group</taxon>
        <taxon>Halobacteria</taxon>
        <taxon>Halobacteriales</taxon>
        <taxon>Halobacteriaceae</taxon>
        <taxon>Halobacterium</taxon>
    </lineage>
</organism>
<reference evidence="2 3" key="1">
    <citation type="submission" date="2016-10" db="EMBL/GenBank/DDBJ databases">
        <authorList>
            <person name="de Groot N.N."/>
        </authorList>
    </citation>
    <scope>NUCLEOTIDE SEQUENCE [LARGE SCALE GENOMIC DNA]</scope>
    <source>
        <strain evidence="2 3">CGMCC 1.5337</strain>
    </source>
</reference>
<accession>A0A1I0P554</accession>
<keyword evidence="3" id="KW-1185">Reference proteome</keyword>
<dbReference type="OrthoDB" id="312460at2157"/>
<dbReference type="Proteomes" id="UP000198518">
    <property type="component" value="Unassembled WGS sequence"/>
</dbReference>
<feature type="region of interest" description="Disordered" evidence="1">
    <location>
        <begin position="26"/>
        <end position="56"/>
    </location>
</feature>
<protein>
    <submittedName>
        <fullName evidence="2">Uncharacterized protein</fullName>
    </submittedName>
</protein>
<evidence type="ECO:0000256" key="1">
    <source>
        <dbReference type="SAM" id="MobiDB-lite"/>
    </source>
</evidence>
<name>A0A1I0P554_9EURY</name>
<dbReference type="AlphaFoldDB" id="A0A1I0P554"/>
<dbReference type="EMBL" id="FOJA01000001">
    <property type="protein sequence ID" value="SEW09200.1"/>
    <property type="molecule type" value="Genomic_DNA"/>
</dbReference>
<evidence type="ECO:0000313" key="2">
    <source>
        <dbReference type="EMBL" id="SEW09200.1"/>
    </source>
</evidence>